<name>A0A2Z6MD50_TRISU</name>
<dbReference type="Proteomes" id="UP000242715">
    <property type="component" value="Unassembled WGS sequence"/>
</dbReference>
<evidence type="ECO:0000313" key="2">
    <source>
        <dbReference type="Proteomes" id="UP000242715"/>
    </source>
</evidence>
<sequence>MAENIFEDATEVVKENCEVIQGEKINTMKKYLRISLALIIMLKCHKKTVSCDVPVQIVGQTNVTDH</sequence>
<dbReference type="AlphaFoldDB" id="A0A2Z6MD50"/>
<dbReference type="EMBL" id="DF973208">
    <property type="protein sequence ID" value="GAU20093.1"/>
    <property type="molecule type" value="Genomic_DNA"/>
</dbReference>
<proteinExistence type="predicted"/>
<evidence type="ECO:0000313" key="1">
    <source>
        <dbReference type="EMBL" id="GAU20093.1"/>
    </source>
</evidence>
<accession>A0A2Z6MD50</accession>
<reference evidence="2" key="1">
    <citation type="journal article" date="2017" name="Front. Plant Sci.">
        <title>Climate Clever Clovers: New Paradigm to Reduce the Environmental Footprint of Ruminants by Breeding Low Methanogenic Forages Utilizing Haplotype Variation.</title>
        <authorList>
            <person name="Kaur P."/>
            <person name="Appels R."/>
            <person name="Bayer P.E."/>
            <person name="Keeble-Gagnere G."/>
            <person name="Wang J."/>
            <person name="Hirakawa H."/>
            <person name="Shirasawa K."/>
            <person name="Vercoe P."/>
            <person name="Stefanova K."/>
            <person name="Durmic Z."/>
            <person name="Nichols P."/>
            <person name="Revell C."/>
            <person name="Isobe S.N."/>
            <person name="Edwards D."/>
            <person name="Erskine W."/>
        </authorList>
    </citation>
    <scope>NUCLEOTIDE SEQUENCE [LARGE SCALE GENOMIC DNA]</scope>
    <source>
        <strain evidence="2">cv. Daliak</strain>
    </source>
</reference>
<protein>
    <submittedName>
        <fullName evidence="1">Uncharacterized protein</fullName>
    </submittedName>
</protein>
<keyword evidence="2" id="KW-1185">Reference proteome</keyword>
<gene>
    <name evidence="1" type="ORF">TSUD_381850</name>
</gene>
<organism evidence="1 2">
    <name type="scientific">Trifolium subterraneum</name>
    <name type="common">Subterranean clover</name>
    <dbReference type="NCBI Taxonomy" id="3900"/>
    <lineage>
        <taxon>Eukaryota</taxon>
        <taxon>Viridiplantae</taxon>
        <taxon>Streptophyta</taxon>
        <taxon>Embryophyta</taxon>
        <taxon>Tracheophyta</taxon>
        <taxon>Spermatophyta</taxon>
        <taxon>Magnoliopsida</taxon>
        <taxon>eudicotyledons</taxon>
        <taxon>Gunneridae</taxon>
        <taxon>Pentapetalae</taxon>
        <taxon>rosids</taxon>
        <taxon>fabids</taxon>
        <taxon>Fabales</taxon>
        <taxon>Fabaceae</taxon>
        <taxon>Papilionoideae</taxon>
        <taxon>50 kb inversion clade</taxon>
        <taxon>NPAAA clade</taxon>
        <taxon>Hologalegina</taxon>
        <taxon>IRL clade</taxon>
        <taxon>Trifolieae</taxon>
        <taxon>Trifolium</taxon>
    </lineage>
</organism>